<keyword evidence="2" id="KW-0472">Membrane</keyword>
<feature type="transmembrane region" description="Helical" evidence="2">
    <location>
        <begin position="80"/>
        <end position="100"/>
    </location>
</feature>
<feature type="compositionally biased region" description="Low complexity" evidence="1">
    <location>
        <begin position="11"/>
        <end position="23"/>
    </location>
</feature>
<gene>
    <name evidence="3" type="ORF">FPAR1323_LOCUS6165</name>
</gene>
<name>A0A7S2FNM4_9STRA</name>
<dbReference type="EMBL" id="HBGT01011234">
    <property type="protein sequence ID" value="CAD9405824.1"/>
    <property type="molecule type" value="Transcribed_RNA"/>
</dbReference>
<protein>
    <submittedName>
        <fullName evidence="3">Uncharacterized protein</fullName>
    </submittedName>
</protein>
<evidence type="ECO:0000256" key="1">
    <source>
        <dbReference type="SAM" id="MobiDB-lite"/>
    </source>
</evidence>
<reference evidence="3" key="1">
    <citation type="submission" date="2021-01" db="EMBL/GenBank/DDBJ databases">
        <authorList>
            <person name="Corre E."/>
            <person name="Pelletier E."/>
            <person name="Niang G."/>
            <person name="Scheremetjew M."/>
            <person name="Finn R."/>
            <person name="Kale V."/>
            <person name="Holt S."/>
            <person name="Cochrane G."/>
            <person name="Meng A."/>
            <person name="Brown T."/>
            <person name="Cohen L."/>
        </authorList>
    </citation>
    <scope>NUCLEOTIDE SEQUENCE</scope>
    <source>
        <strain evidence="3">RCC1693</strain>
    </source>
</reference>
<accession>A0A7S2FNM4</accession>
<sequence>MEQMGIRAMETGATGASAPSSGSQRRLSRAESREIAMGGMLCQPTGDAGLCDCENPNCVRPKSQVDLEQIEARIMRRRALVAWCVFFAVFFAVVLAALGLKRGGFDFTRPLASLARLSGQGEL</sequence>
<keyword evidence="2" id="KW-1133">Transmembrane helix</keyword>
<organism evidence="3">
    <name type="scientific">Florenciella parvula</name>
    <dbReference type="NCBI Taxonomy" id="236787"/>
    <lineage>
        <taxon>Eukaryota</taxon>
        <taxon>Sar</taxon>
        <taxon>Stramenopiles</taxon>
        <taxon>Ochrophyta</taxon>
        <taxon>Dictyochophyceae</taxon>
        <taxon>Florenciellales</taxon>
        <taxon>Florenciella</taxon>
    </lineage>
</organism>
<proteinExistence type="predicted"/>
<dbReference type="AlphaFoldDB" id="A0A7S2FNM4"/>
<evidence type="ECO:0000313" key="3">
    <source>
        <dbReference type="EMBL" id="CAD9405824.1"/>
    </source>
</evidence>
<keyword evidence="2" id="KW-0812">Transmembrane</keyword>
<feature type="region of interest" description="Disordered" evidence="1">
    <location>
        <begin position="7"/>
        <end position="29"/>
    </location>
</feature>
<evidence type="ECO:0000256" key="2">
    <source>
        <dbReference type="SAM" id="Phobius"/>
    </source>
</evidence>